<dbReference type="InterPro" id="IPR021720">
    <property type="entry name" value="Malectin_dom"/>
</dbReference>
<reference evidence="23" key="1">
    <citation type="submission" date="2023-04" db="EMBL/GenBank/DDBJ databases">
        <authorList>
            <person name="Vijverberg K."/>
            <person name="Xiong W."/>
            <person name="Schranz E."/>
        </authorList>
    </citation>
    <scope>NUCLEOTIDE SEQUENCE</scope>
</reference>
<evidence type="ECO:0000256" key="5">
    <source>
        <dbReference type="ARBA" id="ARBA00022475"/>
    </source>
</evidence>
<evidence type="ECO:0000256" key="9">
    <source>
        <dbReference type="ARBA" id="ARBA00022692"/>
    </source>
</evidence>
<keyword evidence="14 20" id="KW-1133">Transmembrane helix</keyword>
<keyword evidence="9 20" id="KW-0812">Transmembrane</keyword>
<dbReference type="PROSITE" id="PS50011">
    <property type="entry name" value="PROTEIN_KINASE_DOM"/>
    <property type="match status" value="1"/>
</dbReference>
<dbReference type="AlphaFoldDB" id="A0AA36EH04"/>
<dbReference type="InterPro" id="IPR001611">
    <property type="entry name" value="Leu-rich_rpt"/>
</dbReference>
<feature type="signal peptide" evidence="21">
    <location>
        <begin position="1"/>
        <end position="37"/>
    </location>
</feature>
<keyword evidence="13" id="KW-0067">ATP-binding</keyword>
<feature type="transmembrane region" description="Helical" evidence="20">
    <location>
        <begin position="645"/>
        <end position="666"/>
    </location>
</feature>
<dbReference type="InterPro" id="IPR008271">
    <property type="entry name" value="Ser/Thr_kinase_AS"/>
</dbReference>
<keyword evidence="24" id="KW-1185">Reference proteome</keyword>
<dbReference type="Gene3D" id="3.30.200.20">
    <property type="entry name" value="Phosphorylase Kinase, domain 1"/>
    <property type="match status" value="1"/>
</dbReference>
<evidence type="ECO:0000256" key="6">
    <source>
        <dbReference type="ARBA" id="ARBA00022553"/>
    </source>
</evidence>
<dbReference type="Gene3D" id="3.80.10.10">
    <property type="entry name" value="Ribonuclease Inhibitor"/>
    <property type="match status" value="3"/>
</dbReference>
<dbReference type="FunFam" id="1.10.510.10:FF:000240">
    <property type="entry name" value="Lectin-domain containing receptor kinase A4.3"/>
    <property type="match status" value="1"/>
</dbReference>
<comment type="similarity">
    <text evidence="3">In the C-terminal section; belongs to the protein kinase superfamily. Ser/Thr protein kinase family.</text>
</comment>
<evidence type="ECO:0000256" key="7">
    <source>
        <dbReference type="ARBA" id="ARBA00022614"/>
    </source>
</evidence>
<evidence type="ECO:0000256" key="3">
    <source>
        <dbReference type="ARBA" id="ARBA00010217"/>
    </source>
</evidence>
<keyword evidence="8" id="KW-0808">Transferase</keyword>
<feature type="transmembrane region" description="Helical" evidence="20">
    <location>
        <begin position="1009"/>
        <end position="1028"/>
    </location>
</feature>
<dbReference type="FunFam" id="3.80.10.10:FF:000766">
    <property type="entry name" value="Os05g0263100 protein"/>
    <property type="match status" value="1"/>
</dbReference>
<protein>
    <recommendedName>
        <fullName evidence="4">non-specific serine/threonine protein kinase</fullName>
        <ecNumber evidence="4">2.7.11.1</ecNumber>
    </recommendedName>
</protein>
<dbReference type="PROSITE" id="PS00108">
    <property type="entry name" value="PROTEIN_KINASE_ST"/>
    <property type="match status" value="1"/>
</dbReference>
<feature type="chain" id="PRO_5041270501" description="non-specific serine/threonine protein kinase" evidence="21">
    <location>
        <begin position="38"/>
        <end position="1064"/>
    </location>
</feature>
<evidence type="ECO:0000256" key="11">
    <source>
        <dbReference type="ARBA" id="ARBA00022737"/>
    </source>
</evidence>
<evidence type="ECO:0000256" key="1">
    <source>
        <dbReference type="ARBA" id="ARBA00004251"/>
    </source>
</evidence>
<dbReference type="Pfam" id="PF00069">
    <property type="entry name" value="Pkinase"/>
    <property type="match status" value="1"/>
</dbReference>
<keyword evidence="10 21" id="KW-0732">Signal</keyword>
<keyword evidence="7" id="KW-0433">Leucine-rich repeat</keyword>
<dbReference type="FunFam" id="3.80.10.10:FF:000298">
    <property type="entry name" value="Putative LRR receptor-like serine/threonine-protein kinase"/>
    <property type="match status" value="1"/>
</dbReference>
<dbReference type="InterPro" id="IPR011009">
    <property type="entry name" value="Kinase-like_dom_sf"/>
</dbReference>
<dbReference type="EMBL" id="OX465083">
    <property type="protein sequence ID" value="CAI9295302.1"/>
    <property type="molecule type" value="Genomic_DNA"/>
</dbReference>
<evidence type="ECO:0000256" key="12">
    <source>
        <dbReference type="ARBA" id="ARBA00022741"/>
    </source>
</evidence>
<comment type="catalytic activity">
    <reaction evidence="18">
        <text>L-threonyl-[protein] + ATP = O-phospho-L-threonyl-[protein] + ADP + H(+)</text>
        <dbReference type="Rhea" id="RHEA:46608"/>
        <dbReference type="Rhea" id="RHEA-COMP:11060"/>
        <dbReference type="Rhea" id="RHEA-COMP:11605"/>
        <dbReference type="ChEBI" id="CHEBI:15378"/>
        <dbReference type="ChEBI" id="CHEBI:30013"/>
        <dbReference type="ChEBI" id="CHEBI:30616"/>
        <dbReference type="ChEBI" id="CHEBI:61977"/>
        <dbReference type="ChEBI" id="CHEBI:456216"/>
        <dbReference type="EC" id="2.7.11.1"/>
    </reaction>
</comment>
<keyword evidence="11" id="KW-0677">Repeat</keyword>
<comment type="catalytic activity">
    <reaction evidence="19">
        <text>L-seryl-[protein] + ATP = O-phospho-L-seryl-[protein] + ADP + H(+)</text>
        <dbReference type="Rhea" id="RHEA:17989"/>
        <dbReference type="Rhea" id="RHEA-COMP:9863"/>
        <dbReference type="Rhea" id="RHEA-COMP:11604"/>
        <dbReference type="ChEBI" id="CHEBI:15378"/>
        <dbReference type="ChEBI" id="CHEBI:29999"/>
        <dbReference type="ChEBI" id="CHEBI:30616"/>
        <dbReference type="ChEBI" id="CHEBI:83421"/>
        <dbReference type="ChEBI" id="CHEBI:456216"/>
        <dbReference type="EC" id="2.7.11.1"/>
    </reaction>
</comment>
<evidence type="ECO:0000256" key="14">
    <source>
        <dbReference type="ARBA" id="ARBA00022989"/>
    </source>
</evidence>
<keyword evidence="17" id="KW-0325">Glycoprotein</keyword>
<evidence type="ECO:0000256" key="15">
    <source>
        <dbReference type="ARBA" id="ARBA00023136"/>
    </source>
</evidence>
<dbReference type="GO" id="GO:0004674">
    <property type="term" value="F:protein serine/threonine kinase activity"/>
    <property type="evidence" value="ECO:0007669"/>
    <property type="project" value="UniProtKB-EC"/>
</dbReference>
<accession>A0AA36EH04</accession>
<dbReference type="SMART" id="SM00220">
    <property type="entry name" value="S_TKc"/>
    <property type="match status" value="1"/>
</dbReference>
<evidence type="ECO:0000256" key="20">
    <source>
        <dbReference type="SAM" id="Phobius"/>
    </source>
</evidence>
<dbReference type="FunFam" id="2.60.120.430:FF:000002">
    <property type="entry name" value="Leucine-rich repeat receptor-like protein kinase"/>
    <property type="match status" value="1"/>
</dbReference>
<keyword evidence="5" id="KW-1003">Cell membrane</keyword>
<evidence type="ECO:0000256" key="10">
    <source>
        <dbReference type="ARBA" id="ARBA00022729"/>
    </source>
</evidence>
<keyword evidence="15 20" id="KW-0472">Membrane</keyword>
<evidence type="ECO:0000256" key="18">
    <source>
        <dbReference type="ARBA" id="ARBA00047899"/>
    </source>
</evidence>
<evidence type="ECO:0000256" key="13">
    <source>
        <dbReference type="ARBA" id="ARBA00022840"/>
    </source>
</evidence>
<dbReference type="Proteomes" id="UP001177003">
    <property type="component" value="Chromosome 7"/>
</dbReference>
<name>A0AA36EH04_LACSI</name>
<evidence type="ECO:0000256" key="8">
    <source>
        <dbReference type="ARBA" id="ARBA00022679"/>
    </source>
</evidence>
<proteinExistence type="inferred from homology"/>
<dbReference type="Pfam" id="PF11721">
    <property type="entry name" value="Malectin"/>
    <property type="match status" value="1"/>
</dbReference>
<dbReference type="SUPFAM" id="SSF52058">
    <property type="entry name" value="L domain-like"/>
    <property type="match status" value="1"/>
</dbReference>
<feature type="domain" description="Protein kinase" evidence="22">
    <location>
        <begin position="706"/>
        <end position="986"/>
    </location>
</feature>
<evidence type="ECO:0000313" key="23">
    <source>
        <dbReference type="EMBL" id="CAI9295302.1"/>
    </source>
</evidence>
<dbReference type="GO" id="GO:0005524">
    <property type="term" value="F:ATP binding"/>
    <property type="evidence" value="ECO:0007669"/>
    <property type="project" value="UniProtKB-KW"/>
</dbReference>
<dbReference type="PANTHER" id="PTHR48006:SF62">
    <property type="entry name" value="LEUCINE-RICH REPEAT TRANSMEMBRANE PROTEIN KINASE"/>
    <property type="match status" value="1"/>
</dbReference>
<evidence type="ECO:0000256" key="2">
    <source>
        <dbReference type="ARBA" id="ARBA00008536"/>
    </source>
</evidence>
<evidence type="ECO:0000313" key="24">
    <source>
        <dbReference type="Proteomes" id="UP001177003"/>
    </source>
</evidence>
<sequence>MVGGGGRRGNRISAIMTPRLWLGVCFCLMITADVTRAQFNTDPVEARVINAMFGQWEISESAVTAMGWNISGELCSGTAVDTTTDFDSQGYNPAIKCDCNIPNATACHITRLKVYSMDAVGPIPEGLWTLRYLTNLNLAQNYLTGPLSPSIGNLTRMQYMTIGTNALSGQVPPELGQLTDLRSLGFGSNNFNGSLPSELGNLRLLEQIYFDSAGVGGEIPPSFANLRNMQTVWASDNGFSGRIPDFIGNWSQLRSLRFEGNSFEGSIPPSFSNLTLLQDLRISGLSNGTLDFIRDLKSLNVLMLRNNRISGSIPSDIGEYVNLTQLDLSFNNLSGPIPSALFNLSQMSFLFLGNNSLSGTLPDVKTTTLRNIDLSYNVLSGTLPSWVNEPTLQLNIVVNNFNLNGSNSGFPLGLNCLQRDFPCDHGTPRYTNFGINCGGPQITSSNRTVHEQENEPLGPATYYLTPERRWGVSNVGQRDNPIYTVSTTRDFTNTLDPELFQTARLSAGSLRYYGLGLENGNYTVNLRFAELVIEDGSTWRSLGRRIFDIYIQGYRVFEDFDIKKAAGGASFSPVTREVTVEVINNYLEIHLLWTGKGTCCVPNQGNFGPLISAISATPNFIPNVGVSNNPPSNKKKKKKKNTGLIVVWILAPIAVVGFLTLLVLYIRCRRSKQRDTPGNYDEEFLGIDTKPYTFSYGDLRDATDDFSPTNKLGEGGFGPVYKGTLDDGRVIAVKQLSIASHQGKSQFVAEIVTISAVQHRNLVKLYGCCIDGEKRLLVYEYLENRSLDQALFGSNKLSLTWSTRFDILMGLARGLAYLHEESCIRIIHRDVKSSNVLLDSDMNPKISDFGLAKLYDDKETHLSTRVAGTFGYLAPEYAMRGHLTEKADVFGFGVVALEIISGRPNSDSGLEDEKIYLLEWQPVVKLHRSSDYLTFHHLVLPLEITTSHHLASLTSKKNRTSQEQKMTEVARGHGGDGGDRPPHGIARGVPSGCQSSMTDLGHDCRGNKIFAMSSWLLLWLCLMISAAITRAQSTTNPAEELRCFQRTMTPTMTTCIPRRDGSEH</sequence>
<organism evidence="23 24">
    <name type="scientific">Lactuca saligna</name>
    <name type="common">Willowleaf lettuce</name>
    <dbReference type="NCBI Taxonomy" id="75948"/>
    <lineage>
        <taxon>Eukaryota</taxon>
        <taxon>Viridiplantae</taxon>
        <taxon>Streptophyta</taxon>
        <taxon>Embryophyta</taxon>
        <taxon>Tracheophyta</taxon>
        <taxon>Spermatophyta</taxon>
        <taxon>Magnoliopsida</taxon>
        <taxon>eudicotyledons</taxon>
        <taxon>Gunneridae</taxon>
        <taxon>Pentapetalae</taxon>
        <taxon>asterids</taxon>
        <taxon>campanulids</taxon>
        <taxon>Asterales</taxon>
        <taxon>Asteraceae</taxon>
        <taxon>Cichorioideae</taxon>
        <taxon>Cichorieae</taxon>
        <taxon>Lactucinae</taxon>
        <taxon>Lactuca</taxon>
    </lineage>
</organism>
<keyword evidence="12" id="KW-0547">Nucleotide-binding</keyword>
<evidence type="ECO:0000256" key="19">
    <source>
        <dbReference type="ARBA" id="ARBA00048679"/>
    </source>
</evidence>
<dbReference type="EC" id="2.7.11.1" evidence="4"/>
<dbReference type="Gene3D" id="1.10.510.10">
    <property type="entry name" value="Transferase(Phosphotransferase) domain 1"/>
    <property type="match status" value="1"/>
</dbReference>
<dbReference type="InterPro" id="IPR032675">
    <property type="entry name" value="LRR_dom_sf"/>
</dbReference>
<dbReference type="FunFam" id="3.30.200.20:FF:000140">
    <property type="entry name" value="Leucine-rich repeat receptor-like protein kinase"/>
    <property type="match status" value="1"/>
</dbReference>
<comment type="subcellular location">
    <subcellularLocation>
        <location evidence="1">Cell membrane</location>
        <topology evidence="1">Single-pass type I membrane protein</topology>
    </subcellularLocation>
</comment>
<evidence type="ECO:0000259" key="22">
    <source>
        <dbReference type="PROSITE" id="PS50011"/>
    </source>
</evidence>
<dbReference type="GO" id="GO:0002229">
    <property type="term" value="P:defense response to oomycetes"/>
    <property type="evidence" value="ECO:0007669"/>
    <property type="project" value="UniProtKB-ARBA"/>
</dbReference>
<dbReference type="Gene3D" id="2.60.120.430">
    <property type="entry name" value="Galactose-binding lectin"/>
    <property type="match status" value="1"/>
</dbReference>
<dbReference type="Pfam" id="PF00560">
    <property type="entry name" value="LRR_1"/>
    <property type="match status" value="4"/>
</dbReference>
<gene>
    <name evidence="23" type="ORF">LSALG_LOCUS34248</name>
</gene>
<dbReference type="GO" id="GO:0005886">
    <property type="term" value="C:plasma membrane"/>
    <property type="evidence" value="ECO:0007669"/>
    <property type="project" value="UniProtKB-SubCell"/>
</dbReference>
<evidence type="ECO:0000256" key="16">
    <source>
        <dbReference type="ARBA" id="ARBA00023170"/>
    </source>
</evidence>
<dbReference type="SUPFAM" id="SSF56112">
    <property type="entry name" value="Protein kinase-like (PK-like)"/>
    <property type="match status" value="1"/>
</dbReference>
<dbReference type="InterPro" id="IPR051824">
    <property type="entry name" value="LRR_Rcpt-Like_S/T_Kinase"/>
</dbReference>
<dbReference type="PANTHER" id="PTHR48006">
    <property type="entry name" value="LEUCINE-RICH REPEAT-CONTAINING PROTEIN DDB_G0281931-RELATED"/>
    <property type="match status" value="1"/>
</dbReference>
<evidence type="ECO:0000256" key="4">
    <source>
        <dbReference type="ARBA" id="ARBA00012513"/>
    </source>
</evidence>
<evidence type="ECO:0000256" key="17">
    <source>
        <dbReference type="ARBA" id="ARBA00023180"/>
    </source>
</evidence>
<keyword evidence="6" id="KW-0597">Phosphoprotein</keyword>
<dbReference type="InterPro" id="IPR000719">
    <property type="entry name" value="Prot_kinase_dom"/>
</dbReference>
<comment type="similarity">
    <text evidence="2">In the N-terminal section; belongs to the leguminous lectin family.</text>
</comment>
<keyword evidence="16" id="KW-0675">Receptor</keyword>
<evidence type="ECO:0000256" key="21">
    <source>
        <dbReference type="SAM" id="SignalP"/>
    </source>
</evidence>